<dbReference type="FunFam" id="1.25.40.90:FF:000014">
    <property type="entry name" value="Hepatocyte growth factor-regulated tyrosine kinase substrate"/>
    <property type="match status" value="1"/>
</dbReference>
<keyword evidence="4" id="KW-0597">Phosphoprotein</keyword>
<feature type="compositionally biased region" description="Polar residues" evidence="11">
    <location>
        <begin position="639"/>
        <end position="653"/>
    </location>
</feature>
<evidence type="ECO:0000256" key="4">
    <source>
        <dbReference type="ARBA" id="ARBA00022553"/>
    </source>
</evidence>
<evidence type="ECO:0000256" key="2">
    <source>
        <dbReference type="ARBA" id="ARBA00015450"/>
    </source>
</evidence>
<dbReference type="PIRSF" id="PIRSF036956">
    <property type="entry name" value="Hrs_Vps27"/>
    <property type="match status" value="1"/>
</dbReference>
<evidence type="ECO:0000256" key="3">
    <source>
        <dbReference type="ARBA" id="ARBA00022490"/>
    </source>
</evidence>
<dbReference type="Proteomes" id="UP000694726">
    <property type="component" value="Unplaced"/>
</dbReference>
<dbReference type="InterPro" id="IPR008942">
    <property type="entry name" value="ENTH_VHS"/>
</dbReference>
<dbReference type="SMART" id="SM00288">
    <property type="entry name" value="VHS"/>
    <property type="match status" value="1"/>
</dbReference>
<feature type="compositionally biased region" description="Low complexity" evidence="11">
    <location>
        <begin position="257"/>
        <end position="279"/>
    </location>
</feature>
<keyword evidence="8" id="KW-0653">Protein transport</keyword>
<accession>A0A8D0U4S3</accession>
<dbReference type="GO" id="GO:0008270">
    <property type="term" value="F:zinc ion binding"/>
    <property type="evidence" value="ECO:0007669"/>
    <property type="project" value="UniProtKB-KW"/>
</dbReference>
<feature type="compositionally biased region" description="Low complexity" evidence="11">
    <location>
        <begin position="611"/>
        <end position="638"/>
    </location>
</feature>
<evidence type="ECO:0000256" key="11">
    <source>
        <dbReference type="SAM" id="MobiDB-lite"/>
    </source>
</evidence>
<dbReference type="PANTHER" id="PTHR46275:SF1">
    <property type="entry name" value="HEPATOCYTE GROWTH FACTOR-REGULATED TYROSINE KINASE SUBSTRATE"/>
    <property type="match status" value="1"/>
</dbReference>
<dbReference type="AlphaFoldDB" id="A0A8D0U4S3"/>
<dbReference type="Gene3D" id="1.20.5.1940">
    <property type="match status" value="1"/>
</dbReference>
<dbReference type="Pfam" id="PF12210">
    <property type="entry name" value="Hrs_helical"/>
    <property type="match status" value="1"/>
</dbReference>
<dbReference type="InterPro" id="IPR011011">
    <property type="entry name" value="Znf_FYVE_PHD"/>
</dbReference>
<dbReference type="InterPro" id="IPR024641">
    <property type="entry name" value="HRS_helical"/>
</dbReference>
<feature type="region of interest" description="Disordered" evidence="11">
    <location>
        <begin position="221"/>
        <end position="244"/>
    </location>
</feature>
<sequence length="804" mass="86779">RGRGSVLRVFLALDKATSQLLLETDWESILQICDLIRQGDTQAKYAVSSIKKKVNDKNPHVALYALEVMESVVKNCGQTVHDEVANKQTMEELKELLKRQVEVSVRNKILHLIQAWAHAFRNEPKYKVVQDTYQIMKVEGHVFPEFKESDAMFAAERAPDWVDAEECHRCRVQFGVMTRKHHCRACGQIFCGKCSSRCSTIPKFGIEKEVRVCEPSLQLAPPCPPQLPPKRDDTAGGPGDTLLPVLPQRQKSAYAAYPKAEPAPVASSAPPASSLYSSPVNSSAPLAEDIDPELARYLNRNYWEKKQEEARKSPTPSAPVPLAESAAQPGEGHAVPASVETPLPEGDPQPVTPAGGPFGEYQNGESEESHAQFLKALQNAVSTFVNRVRSNHVRGRSITNDSAVLSLFQSINGMHPQLLELLNQLDERRLYYEGLQDKLAQIRDARGALSALREEHREKLRRAAEEAERQRQIQLAQKLEIMRQKKQEYLEVQRQLAIQRLQEQEKERQLRLEQQKQTIQMRAQMPAFSLPYAQLQAMPTAGGVLYQPSGPASFAGTFSPAGSVEGSPMHTVYMSQPAPAAGGPYPSLPGAAADPSMVGAYMYPAGATGAQTAPPGPAGPTASPAYSSYQPSPAQAYQNVASQPPQSLPAVSQPPQAGALGYVGGQAVSVGYQPYGMQVRGWGLCRSPSSSPLWSPLAQRAGVSPPGSLDCPPRPGRASAAPAAALPHRAAARVPADGTLRRPSPAAAPCGPAAARTGAAGTGQRGPAHLLRLSLAGSPHPHPSNTTVLAACFLSASSSRLQLL</sequence>
<dbReference type="PROSITE" id="PS50178">
    <property type="entry name" value="ZF_FYVE"/>
    <property type="match status" value="1"/>
</dbReference>
<evidence type="ECO:0000256" key="8">
    <source>
        <dbReference type="PIRNR" id="PIRNR036956"/>
    </source>
</evidence>
<dbReference type="InterPro" id="IPR002014">
    <property type="entry name" value="VHS_dom"/>
</dbReference>
<dbReference type="CDD" id="cd15720">
    <property type="entry name" value="FYVE_Hrs"/>
    <property type="match status" value="1"/>
</dbReference>
<evidence type="ECO:0000256" key="7">
    <source>
        <dbReference type="ARBA" id="ARBA00022833"/>
    </source>
</evidence>
<dbReference type="PANTHER" id="PTHR46275">
    <property type="entry name" value="HEPATOCYTE GROWTH FACTOR-REGULATED TYROSINE KINASE SUBSTRATE"/>
    <property type="match status" value="1"/>
</dbReference>
<feature type="domain" description="FYVE-type" evidence="12">
    <location>
        <begin position="161"/>
        <end position="221"/>
    </location>
</feature>
<keyword evidence="3 8" id="KW-0963">Cytoplasm</keyword>
<proteinExistence type="predicted"/>
<feature type="region of interest" description="Disordered" evidence="11">
    <location>
        <begin position="611"/>
        <end position="653"/>
    </location>
</feature>
<keyword evidence="10" id="KW-0175">Coiled coil</keyword>
<dbReference type="InterPro" id="IPR000306">
    <property type="entry name" value="Znf_FYVE"/>
</dbReference>
<keyword evidence="7" id="KW-0862">Zinc</keyword>
<dbReference type="CDD" id="cd03569">
    <property type="entry name" value="VHS_Hrs"/>
    <property type="match status" value="1"/>
</dbReference>
<dbReference type="GO" id="GO:0032585">
    <property type="term" value="C:multivesicular body membrane"/>
    <property type="evidence" value="ECO:0007669"/>
    <property type="project" value="UniProtKB-SubCell"/>
</dbReference>
<evidence type="ECO:0000256" key="10">
    <source>
        <dbReference type="SAM" id="Coils"/>
    </source>
</evidence>
<evidence type="ECO:0000256" key="9">
    <source>
        <dbReference type="PROSITE-ProRule" id="PRU00091"/>
    </source>
</evidence>
<evidence type="ECO:0000256" key="1">
    <source>
        <dbReference type="ARBA" id="ARBA00004469"/>
    </source>
</evidence>
<evidence type="ECO:0000313" key="15">
    <source>
        <dbReference type="Proteomes" id="UP000694726"/>
    </source>
</evidence>
<keyword evidence="6 9" id="KW-0863">Zinc-finger</keyword>
<feature type="region of interest" description="Disordered" evidence="11">
    <location>
        <begin position="257"/>
        <end position="287"/>
    </location>
</feature>
<organism evidence="14 15">
    <name type="scientific">Sus scrofa</name>
    <name type="common">Pig</name>
    <dbReference type="NCBI Taxonomy" id="9823"/>
    <lineage>
        <taxon>Eukaryota</taxon>
        <taxon>Metazoa</taxon>
        <taxon>Chordata</taxon>
        <taxon>Craniata</taxon>
        <taxon>Vertebrata</taxon>
        <taxon>Euteleostomi</taxon>
        <taxon>Mammalia</taxon>
        <taxon>Eutheria</taxon>
        <taxon>Laurasiatheria</taxon>
        <taxon>Artiodactyla</taxon>
        <taxon>Suina</taxon>
        <taxon>Suidae</taxon>
        <taxon>Sus</taxon>
    </lineage>
</organism>
<dbReference type="Pfam" id="PF01363">
    <property type="entry name" value="FYVE"/>
    <property type="match status" value="1"/>
</dbReference>
<dbReference type="GO" id="GO:0031901">
    <property type="term" value="C:early endosome membrane"/>
    <property type="evidence" value="ECO:0007669"/>
    <property type="project" value="UniProtKB-SubCell"/>
</dbReference>
<keyword evidence="8" id="KW-0967">Endosome</keyword>
<reference evidence="14" key="1">
    <citation type="submission" date="2025-08" db="UniProtKB">
        <authorList>
            <consortium name="Ensembl"/>
        </authorList>
    </citation>
    <scope>IDENTIFICATION</scope>
</reference>
<evidence type="ECO:0000259" key="12">
    <source>
        <dbReference type="PROSITE" id="PS50178"/>
    </source>
</evidence>
<dbReference type="PROSITE" id="PS50179">
    <property type="entry name" value="VHS"/>
    <property type="match status" value="1"/>
</dbReference>
<dbReference type="Gene3D" id="3.30.40.10">
    <property type="entry name" value="Zinc/RING finger domain, C3HC4 (zinc finger)"/>
    <property type="match status" value="1"/>
</dbReference>
<evidence type="ECO:0000313" key="14">
    <source>
        <dbReference type="Ensembl" id="ENSSSCP00015024591.1"/>
    </source>
</evidence>
<dbReference type="SUPFAM" id="SSF57903">
    <property type="entry name" value="FYVE/PHD zinc finger"/>
    <property type="match status" value="1"/>
</dbReference>
<feature type="coiled-coil region" evidence="10">
    <location>
        <begin position="435"/>
        <end position="518"/>
    </location>
</feature>
<feature type="region of interest" description="Disordered" evidence="11">
    <location>
        <begin position="697"/>
        <end position="766"/>
    </location>
</feature>
<dbReference type="Pfam" id="PF00790">
    <property type="entry name" value="VHS"/>
    <property type="match status" value="1"/>
</dbReference>
<dbReference type="FunFam" id="1.20.5.1940:FF:000003">
    <property type="entry name" value="Hepatocyte growth factor-regulated tyrosine kinase substrate"/>
    <property type="match status" value="1"/>
</dbReference>
<dbReference type="Ensembl" id="ENSSSCT00015061193.1">
    <property type="protein sequence ID" value="ENSSSCP00015024591.1"/>
    <property type="gene ID" value="ENSSSCG00015035759.1"/>
</dbReference>
<dbReference type="Gene3D" id="1.25.40.90">
    <property type="match status" value="1"/>
</dbReference>
<keyword evidence="8" id="KW-0472">Membrane</keyword>
<feature type="domain" description="VHS" evidence="13">
    <location>
        <begin position="16"/>
        <end position="144"/>
    </location>
</feature>
<dbReference type="InterPro" id="IPR017073">
    <property type="entry name" value="HGS/VPS27"/>
</dbReference>
<dbReference type="SMART" id="SM00064">
    <property type="entry name" value="FYVE"/>
    <property type="match status" value="1"/>
</dbReference>
<dbReference type="GO" id="GO:0035091">
    <property type="term" value="F:phosphatidylinositol binding"/>
    <property type="evidence" value="ECO:0007669"/>
    <property type="project" value="InterPro"/>
</dbReference>
<feature type="compositionally biased region" description="Low complexity" evidence="11">
    <location>
        <begin position="716"/>
        <end position="759"/>
    </location>
</feature>
<keyword evidence="8" id="KW-0813">Transport</keyword>
<dbReference type="InterPro" id="IPR013083">
    <property type="entry name" value="Znf_RING/FYVE/PHD"/>
</dbReference>
<protein>
    <recommendedName>
        <fullName evidence="2 8">Hepatocyte growth factor-regulated tyrosine kinase substrate</fullName>
    </recommendedName>
</protein>
<dbReference type="GO" id="GO:0019904">
    <property type="term" value="F:protein domain specific binding"/>
    <property type="evidence" value="ECO:0007669"/>
    <property type="project" value="UniProtKB-UniRule"/>
</dbReference>
<dbReference type="CDD" id="cd21387">
    <property type="entry name" value="GAT_Hrs"/>
    <property type="match status" value="1"/>
</dbReference>
<feature type="region of interest" description="Disordered" evidence="11">
    <location>
        <begin position="306"/>
        <end position="370"/>
    </location>
</feature>
<dbReference type="InterPro" id="IPR017455">
    <property type="entry name" value="Znf_FYVE-rel"/>
</dbReference>
<dbReference type="GO" id="GO:0015031">
    <property type="term" value="P:protein transport"/>
    <property type="evidence" value="ECO:0007669"/>
    <property type="project" value="UniProtKB-KW"/>
</dbReference>
<evidence type="ECO:0000256" key="6">
    <source>
        <dbReference type="ARBA" id="ARBA00022771"/>
    </source>
</evidence>
<name>A0A8D0U4S3_PIG</name>
<dbReference type="GO" id="GO:0043130">
    <property type="term" value="F:ubiquitin binding"/>
    <property type="evidence" value="ECO:0007669"/>
    <property type="project" value="InterPro"/>
</dbReference>
<comment type="subcellular location">
    <subcellularLocation>
        <location evidence="8">Cytoplasm</location>
    </subcellularLocation>
    <subcellularLocation>
        <location evidence="1 8">Early endosome membrane</location>
        <topology evidence="1 8">Peripheral membrane protein</topology>
        <orientation evidence="1 8">Cytoplasmic side</orientation>
    </subcellularLocation>
    <subcellularLocation>
        <location evidence="8">Endosome</location>
        <location evidence="8">Multivesicular body membrane</location>
        <topology evidence="8">Peripheral membrane protein</topology>
    </subcellularLocation>
</comment>
<keyword evidence="5" id="KW-0479">Metal-binding</keyword>
<evidence type="ECO:0000256" key="5">
    <source>
        <dbReference type="ARBA" id="ARBA00022723"/>
    </source>
</evidence>
<dbReference type="FunFam" id="3.30.40.10:FF:000028">
    <property type="entry name" value="Putative hepatocyte growth factor-regulated tyrosine kinase substrate"/>
    <property type="match status" value="1"/>
</dbReference>
<evidence type="ECO:0000259" key="13">
    <source>
        <dbReference type="PROSITE" id="PS50179"/>
    </source>
</evidence>
<comment type="function">
    <text evidence="8">Involved in intracellular signal transduction mediated by cytokines and growth factors. When associated with STAM, it suppresses DNA signaling upon stimulation by IL-2 and GM-CSF. Could be a direct effector of PI3-kinase in vesicular pathway via early endosomes and may regulate trafficking to early and late endosomes by recruiting clathrin. May concentrate ubiquitinated receptors within clathrin-coated regions. Involved in down-regulation of receptor tyrosine kinase via multivesicular body (MVBs) when complexed with STAM (ESCRT-0 complex). The ESCRT-0 complex binds ubiquitin and acts as sorting machinery that recognizes ubiquitinated receptors and transfers them to further sequential lysosomal sorting/trafficking processes. May contribute to the efficient recruitment of SMADs to the activin receptor complex. Involved in receptor recycling via its association with the CART complex, a multiprotein complex required for efficient transferrin receptor recycling but not for EGFR degradation.</text>
</comment>
<dbReference type="SUPFAM" id="SSF48464">
    <property type="entry name" value="ENTH/VHS domain"/>
    <property type="match status" value="1"/>
</dbReference>